<dbReference type="SUPFAM" id="SSF46955">
    <property type="entry name" value="Putative DNA-binding domain"/>
    <property type="match status" value="1"/>
</dbReference>
<evidence type="ECO:0000256" key="2">
    <source>
        <dbReference type="ARBA" id="ARBA00023125"/>
    </source>
</evidence>
<dbReference type="InterPro" id="IPR036244">
    <property type="entry name" value="TipA-like_antibiotic-bd"/>
</dbReference>
<dbReference type="Pfam" id="PF07739">
    <property type="entry name" value="TipAS"/>
    <property type="match status" value="1"/>
</dbReference>
<dbReference type="PANTHER" id="PTHR30204:SF90">
    <property type="entry name" value="HTH-TYPE TRANSCRIPTIONAL ACTIVATOR MTA"/>
    <property type="match status" value="1"/>
</dbReference>
<proteinExistence type="predicted"/>
<evidence type="ECO:0000313" key="7">
    <source>
        <dbReference type="Proteomes" id="UP000767291"/>
    </source>
</evidence>
<dbReference type="PROSITE" id="PS50937">
    <property type="entry name" value="HTH_MERR_2"/>
    <property type="match status" value="1"/>
</dbReference>
<sequence length="251" mass="29446">MEYTVNKLSKLASISSRTLRFYDEIDLLKPSRVNSSGYRIYGEQEVNKLQQILFYRELGLKLDSIKHIVNSNKFDELGALKDHHKNLIEKKQQIELLLANVEKTIKLKEGKLKMSDKEKFEGFKDKLISENDKKYGDEIREKYGKESVDESYKKFKGMSEDDYRAMEEMSKEILEKLNEAYKIGDPKSALAHEVADLHRSWLGFTWSSYSKEAHRGLAQMYVDDERFTAYYDRDQPGLAEFLRDAIYAYTE</sequence>
<evidence type="ECO:0000256" key="1">
    <source>
        <dbReference type="ARBA" id="ARBA00023015"/>
    </source>
</evidence>
<evidence type="ECO:0000313" key="6">
    <source>
        <dbReference type="EMBL" id="MBP1854724.1"/>
    </source>
</evidence>
<reference evidence="6 7" key="1">
    <citation type="submission" date="2021-03" db="EMBL/GenBank/DDBJ databases">
        <title>Genomic Encyclopedia of Type Strains, Phase IV (KMG-IV): sequencing the most valuable type-strain genomes for metagenomic binning, comparative biology and taxonomic classification.</title>
        <authorList>
            <person name="Goeker M."/>
        </authorList>
    </citation>
    <scope>NUCLEOTIDE SEQUENCE [LARGE SCALE GENOMIC DNA]</scope>
    <source>
        <strain evidence="6 7">DSM 1289</strain>
    </source>
</reference>
<dbReference type="Proteomes" id="UP000767291">
    <property type="component" value="Unassembled WGS sequence"/>
</dbReference>
<dbReference type="EMBL" id="JAGGJX010000001">
    <property type="protein sequence ID" value="MBP1854724.1"/>
    <property type="molecule type" value="Genomic_DNA"/>
</dbReference>
<accession>A0ABS4E9W3</accession>
<protein>
    <submittedName>
        <fullName evidence="6">DNA-binding transcriptional MerR regulator</fullName>
    </submittedName>
</protein>
<dbReference type="InterPro" id="IPR000551">
    <property type="entry name" value="MerR-type_HTH_dom"/>
</dbReference>
<evidence type="ECO:0000256" key="4">
    <source>
        <dbReference type="ARBA" id="ARBA00023163"/>
    </source>
</evidence>
<gene>
    <name evidence="6" type="ORF">J2Z43_001114</name>
</gene>
<dbReference type="RefSeq" id="WP_209456189.1">
    <property type="nucleotide sequence ID" value="NZ_BAAACS010000013.1"/>
</dbReference>
<organism evidence="6 7">
    <name type="scientific">Metaclostridioides mangenotii</name>
    <dbReference type="NCBI Taxonomy" id="1540"/>
    <lineage>
        <taxon>Bacteria</taxon>
        <taxon>Bacillati</taxon>
        <taxon>Bacillota</taxon>
        <taxon>Clostridia</taxon>
        <taxon>Peptostreptococcales</taxon>
        <taxon>Peptostreptococcaceae</taxon>
        <taxon>Metaclostridioides</taxon>
    </lineage>
</organism>
<comment type="caution">
    <text evidence="6">The sequence shown here is derived from an EMBL/GenBank/DDBJ whole genome shotgun (WGS) entry which is preliminary data.</text>
</comment>
<keyword evidence="2 6" id="KW-0238">DNA-binding</keyword>
<dbReference type="Gene3D" id="1.10.490.50">
    <property type="entry name" value="Antibiotic binding domain of TipA-like multidrug resistance regulators"/>
    <property type="match status" value="1"/>
</dbReference>
<feature type="domain" description="HTH merR-type" evidence="5">
    <location>
        <begin position="1"/>
        <end position="71"/>
    </location>
</feature>
<dbReference type="InterPro" id="IPR047057">
    <property type="entry name" value="MerR_fam"/>
</dbReference>
<dbReference type="PRINTS" id="PR00040">
    <property type="entry name" value="HTHMERR"/>
</dbReference>
<evidence type="ECO:0000256" key="3">
    <source>
        <dbReference type="ARBA" id="ARBA00023159"/>
    </source>
</evidence>
<name>A0ABS4E9W3_9FIRM</name>
<dbReference type="InterPro" id="IPR012925">
    <property type="entry name" value="TipAS_dom"/>
</dbReference>
<keyword evidence="4" id="KW-0804">Transcription</keyword>
<dbReference type="PANTHER" id="PTHR30204">
    <property type="entry name" value="REDOX-CYCLING DRUG-SENSING TRANSCRIPTIONAL ACTIVATOR SOXR"/>
    <property type="match status" value="1"/>
</dbReference>
<dbReference type="SMART" id="SM00422">
    <property type="entry name" value="HTH_MERR"/>
    <property type="match status" value="1"/>
</dbReference>
<evidence type="ECO:0000259" key="5">
    <source>
        <dbReference type="PROSITE" id="PS50937"/>
    </source>
</evidence>
<keyword evidence="3" id="KW-0010">Activator</keyword>
<dbReference type="InterPro" id="IPR009061">
    <property type="entry name" value="DNA-bd_dom_put_sf"/>
</dbReference>
<dbReference type="Pfam" id="PF13411">
    <property type="entry name" value="MerR_1"/>
    <property type="match status" value="1"/>
</dbReference>
<dbReference type="Gene3D" id="1.10.1660.10">
    <property type="match status" value="1"/>
</dbReference>
<dbReference type="GO" id="GO:0003677">
    <property type="term" value="F:DNA binding"/>
    <property type="evidence" value="ECO:0007669"/>
    <property type="project" value="UniProtKB-KW"/>
</dbReference>
<dbReference type="SUPFAM" id="SSF89082">
    <property type="entry name" value="Antibiotic binding domain of TipA-like multidrug resistance regulators"/>
    <property type="match status" value="1"/>
</dbReference>
<keyword evidence="1" id="KW-0805">Transcription regulation</keyword>
<keyword evidence="7" id="KW-1185">Reference proteome</keyword>
<dbReference type="CDD" id="cd01106">
    <property type="entry name" value="HTH_TipAL-Mta"/>
    <property type="match status" value="1"/>
</dbReference>